<comment type="similarity">
    <text evidence="1">Belongs to the ATP-dependent AMP-binding enzyme family.</text>
</comment>
<evidence type="ECO:0000256" key="1">
    <source>
        <dbReference type="ARBA" id="ARBA00006432"/>
    </source>
</evidence>
<dbReference type="PROSITE" id="PS00455">
    <property type="entry name" value="AMP_BINDING"/>
    <property type="match status" value="1"/>
</dbReference>
<evidence type="ECO:0000259" key="4">
    <source>
        <dbReference type="Pfam" id="PF13193"/>
    </source>
</evidence>
<comment type="caution">
    <text evidence="5">The sequence shown here is derived from an EMBL/GenBank/DDBJ whole genome shotgun (WGS) entry which is preliminary data.</text>
</comment>
<organism evidence="5 6">
    <name type="scientific">Bradyrhizobium betae</name>
    <dbReference type="NCBI Taxonomy" id="244734"/>
    <lineage>
        <taxon>Bacteria</taxon>
        <taxon>Pseudomonadati</taxon>
        <taxon>Pseudomonadota</taxon>
        <taxon>Alphaproteobacteria</taxon>
        <taxon>Hyphomicrobiales</taxon>
        <taxon>Nitrobacteraceae</taxon>
        <taxon>Bradyrhizobium</taxon>
    </lineage>
</organism>
<dbReference type="InterPro" id="IPR020845">
    <property type="entry name" value="AMP-binding_CS"/>
</dbReference>
<dbReference type="Gene3D" id="3.30.300.30">
    <property type="match status" value="1"/>
</dbReference>
<dbReference type="PANTHER" id="PTHR43201:SF5">
    <property type="entry name" value="MEDIUM-CHAIN ACYL-COA LIGASE ACSF2, MITOCHONDRIAL"/>
    <property type="match status" value="1"/>
</dbReference>
<protein>
    <submittedName>
        <fullName evidence="5">ATP-dependent acyl-CoA ligase</fullName>
    </submittedName>
</protein>
<dbReference type="PANTHER" id="PTHR43201">
    <property type="entry name" value="ACYL-COA SYNTHETASE"/>
    <property type="match status" value="1"/>
</dbReference>
<keyword evidence="6" id="KW-1185">Reference proteome</keyword>
<dbReference type="Gene3D" id="3.40.50.12780">
    <property type="entry name" value="N-terminal domain of ligase-like"/>
    <property type="match status" value="1"/>
</dbReference>
<feature type="domain" description="AMP-binding enzyme C-terminal" evidence="4">
    <location>
        <begin position="437"/>
        <end position="512"/>
    </location>
</feature>
<reference evidence="5 6" key="1">
    <citation type="submission" date="2017-03" db="EMBL/GenBank/DDBJ databases">
        <authorList>
            <person name="Safronova V.I."/>
            <person name="Sazanova A.L."/>
            <person name="Chirak E.R."/>
        </authorList>
    </citation>
    <scope>NUCLEOTIDE SEQUENCE [LARGE SCALE GENOMIC DNA]</scope>
    <source>
        <strain evidence="5 6">Opo-243</strain>
    </source>
</reference>
<dbReference type="InterPro" id="IPR025110">
    <property type="entry name" value="AMP-bd_C"/>
</dbReference>
<evidence type="ECO:0000259" key="3">
    <source>
        <dbReference type="Pfam" id="PF00501"/>
    </source>
</evidence>
<dbReference type="EMBL" id="MZXW01000057">
    <property type="protein sequence ID" value="RXT33394.1"/>
    <property type="molecule type" value="Genomic_DNA"/>
</dbReference>
<dbReference type="InterPro" id="IPR045851">
    <property type="entry name" value="AMP-bd_C_sf"/>
</dbReference>
<dbReference type="RefSeq" id="WP_129276067.1">
    <property type="nucleotide sequence ID" value="NZ_MZXW01000057.1"/>
</dbReference>
<dbReference type="InterPro" id="IPR000873">
    <property type="entry name" value="AMP-dep_synth/lig_dom"/>
</dbReference>
<name>A0A4Q1UFH5_9BRAD</name>
<evidence type="ECO:0000313" key="5">
    <source>
        <dbReference type="EMBL" id="RXT33394.1"/>
    </source>
</evidence>
<dbReference type="GO" id="GO:0031956">
    <property type="term" value="F:medium-chain fatty acid-CoA ligase activity"/>
    <property type="evidence" value="ECO:0007669"/>
    <property type="project" value="TreeGrafter"/>
</dbReference>
<dbReference type="InterPro" id="IPR042099">
    <property type="entry name" value="ANL_N_sf"/>
</dbReference>
<dbReference type="GO" id="GO:0006631">
    <property type="term" value="P:fatty acid metabolic process"/>
    <property type="evidence" value="ECO:0007669"/>
    <property type="project" value="TreeGrafter"/>
</dbReference>
<evidence type="ECO:0000256" key="2">
    <source>
        <dbReference type="ARBA" id="ARBA00022598"/>
    </source>
</evidence>
<proteinExistence type="inferred from homology"/>
<dbReference type="SUPFAM" id="SSF56801">
    <property type="entry name" value="Acetyl-CoA synthetase-like"/>
    <property type="match status" value="1"/>
</dbReference>
<dbReference type="Proteomes" id="UP000290819">
    <property type="component" value="Unassembled WGS sequence"/>
</dbReference>
<dbReference type="AlphaFoldDB" id="A0A4Q1UFH5"/>
<keyword evidence="2 5" id="KW-0436">Ligase</keyword>
<dbReference type="Pfam" id="PF13193">
    <property type="entry name" value="AMP-binding_C"/>
    <property type="match status" value="1"/>
</dbReference>
<accession>A0A4Q1UFH5</accession>
<sequence length="553" mass="61093">MQGTSAAATPWSDPRVLAPEICVLRDVLDRNAVDIPDKVFVRFDDGHEWTYAQTRATVRRAAAALQGMGVAQGDHVLTWLPNSPDALRIWFAINYIGAVYVPMNIAWRGQVLENAVRISGAKLLISHAGLVDRLRDIDRCALTDLLPIGPDAGDKRLSGFRHHDAAELSVSAEPEPLQQPIMPWDNQMIIYTSGTTGPSKGVLCTYMHCASSALAFAPLTADDRNLVNLPLFHMSGTGAVYRMLVKGGSIALVKSFDTRSFWDTVRRTQSTYLTLLGAMLPFLLKEPPGPGDRDHTLRVVNIVPLADGFREFGERFGVEVYTVFNMTETSWPIISERAPETLGTCGRPRPGVFARIVDENDVEIAPGKTGELVLRTDAPWAMSHGYYGNPEATARAWRNGWFHTGDAFRQNERGEFFFVDRIKDAIRRRGENISSFEVEAAINAHPDVREVAVVGVPSEFGEDEVLAVVAPGAGRTIDAAALIEWLRPRLAHFMIPRYIRIMRELPKTPTQKVQKHLLRADGLASDAWDREAAGLRVRREKLASLGGAGDIGR</sequence>
<dbReference type="OrthoDB" id="7315605at2"/>
<gene>
    <name evidence="5" type="ORF">B5V03_40430</name>
</gene>
<feature type="domain" description="AMP-dependent synthetase/ligase" evidence="3">
    <location>
        <begin position="29"/>
        <end position="387"/>
    </location>
</feature>
<evidence type="ECO:0000313" key="6">
    <source>
        <dbReference type="Proteomes" id="UP000290819"/>
    </source>
</evidence>
<dbReference type="Pfam" id="PF00501">
    <property type="entry name" value="AMP-binding"/>
    <property type="match status" value="1"/>
</dbReference>